<evidence type="ECO:0000313" key="1">
    <source>
        <dbReference type="EMBL" id="JAI01256.1"/>
    </source>
</evidence>
<sequence length="104" mass="12182">MQRTSGMLHAYLYRSMYTYMCMYTCMGSTLHVHTQDLYGISPNRLTILYNSQLQAITQRGKNIQFSHLKNKAVNTILIMSIFINAFQVLQKKNYISLHNTFCNF</sequence>
<dbReference type="AlphaFoldDB" id="A0A0E9XHG8"/>
<dbReference type="EMBL" id="GBXM01007322">
    <property type="protein sequence ID" value="JAI01256.1"/>
    <property type="molecule type" value="Transcribed_RNA"/>
</dbReference>
<organism evidence="1">
    <name type="scientific">Anguilla anguilla</name>
    <name type="common">European freshwater eel</name>
    <name type="synonym">Muraena anguilla</name>
    <dbReference type="NCBI Taxonomy" id="7936"/>
    <lineage>
        <taxon>Eukaryota</taxon>
        <taxon>Metazoa</taxon>
        <taxon>Chordata</taxon>
        <taxon>Craniata</taxon>
        <taxon>Vertebrata</taxon>
        <taxon>Euteleostomi</taxon>
        <taxon>Actinopterygii</taxon>
        <taxon>Neopterygii</taxon>
        <taxon>Teleostei</taxon>
        <taxon>Anguilliformes</taxon>
        <taxon>Anguillidae</taxon>
        <taxon>Anguilla</taxon>
    </lineage>
</organism>
<protein>
    <submittedName>
        <fullName evidence="1">Uncharacterized protein</fullName>
    </submittedName>
</protein>
<name>A0A0E9XHG8_ANGAN</name>
<reference evidence="1" key="1">
    <citation type="submission" date="2014-11" db="EMBL/GenBank/DDBJ databases">
        <authorList>
            <person name="Amaro Gonzalez C."/>
        </authorList>
    </citation>
    <scope>NUCLEOTIDE SEQUENCE</scope>
</reference>
<proteinExistence type="predicted"/>
<accession>A0A0E9XHG8</accession>
<reference evidence="1" key="2">
    <citation type="journal article" date="2015" name="Fish Shellfish Immunol.">
        <title>Early steps in the European eel (Anguilla anguilla)-Vibrio vulnificus interaction in the gills: Role of the RtxA13 toxin.</title>
        <authorList>
            <person name="Callol A."/>
            <person name="Pajuelo D."/>
            <person name="Ebbesson L."/>
            <person name="Teles M."/>
            <person name="MacKenzie S."/>
            <person name="Amaro C."/>
        </authorList>
    </citation>
    <scope>NUCLEOTIDE SEQUENCE</scope>
</reference>